<dbReference type="RefSeq" id="WP_184228625.1">
    <property type="nucleotide sequence ID" value="NZ_JACHDE010000026.1"/>
</dbReference>
<dbReference type="AlphaFoldDB" id="A0A7W8LDJ0"/>
<dbReference type="Proteomes" id="UP000592820">
    <property type="component" value="Unassembled WGS sequence"/>
</dbReference>
<protein>
    <submittedName>
        <fullName evidence="1">Uncharacterized protein</fullName>
    </submittedName>
</protein>
<reference evidence="1 2" key="1">
    <citation type="submission" date="2020-08" db="EMBL/GenBank/DDBJ databases">
        <title>Genomic Encyclopedia of Type Strains, Phase IV (KMG-V): Genome sequencing to study the core and pangenomes of soil and plant-associated prokaryotes.</title>
        <authorList>
            <person name="Whitman W."/>
        </authorList>
    </citation>
    <scope>NUCLEOTIDE SEQUENCE [LARGE SCALE GENOMIC DNA]</scope>
    <source>
        <strain evidence="1 2">JPY162</strain>
    </source>
</reference>
<evidence type="ECO:0000313" key="1">
    <source>
        <dbReference type="EMBL" id="MBB5405052.1"/>
    </source>
</evidence>
<name>A0A7W8LDJ0_9BURK</name>
<evidence type="ECO:0000313" key="2">
    <source>
        <dbReference type="Proteomes" id="UP000592820"/>
    </source>
</evidence>
<sequence>MPDQLRRLGVGGVQVVESSHKIQKSDYAGYRMADVQRERMKILRNGFGSLPSRLTADC</sequence>
<comment type="caution">
    <text evidence="1">The sequence shown here is derived from an EMBL/GenBank/DDBJ whole genome shotgun (WGS) entry which is preliminary data.</text>
</comment>
<dbReference type="EMBL" id="JACHDE010000026">
    <property type="protein sequence ID" value="MBB5405052.1"/>
    <property type="molecule type" value="Genomic_DNA"/>
</dbReference>
<gene>
    <name evidence="1" type="ORF">HDG41_007148</name>
</gene>
<accession>A0A7W8LDJ0</accession>
<organism evidence="1 2">
    <name type="scientific">Paraburkholderia youngii</name>
    <dbReference type="NCBI Taxonomy" id="2782701"/>
    <lineage>
        <taxon>Bacteria</taxon>
        <taxon>Pseudomonadati</taxon>
        <taxon>Pseudomonadota</taxon>
        <taxon>Betaproteobacteria</taxon>
        <taxon>Burkholderiales</taxon>
        <taxon>Burkholderiaceae</taxon>
        <taxon>Paraburkholderia</taxon>
    </lineage>
</organism>
<proteinExistence type="predicted"/>